<dbReference type="RefSeq" id="WP_420068965.1">
    <property type="nucleotide sequence ID" value="NZ_JBCHKQ010000001.1"/>
</dbReference>
<comment type="similarity">
    <text evidence="6">Belongs to the methyltransferase superfamily. RNA methyltransferase RsmG family.</text>
</comment>
<dbReference type="Pfam" id="PF02527">
    <property type="entry name" value="GidB"/>
    <property type="match status" value="1"/>
</dbReference>
<comment type="function">
    <text evidence="6">Specifically methylates the N7 position of a guanine in 16S rRNA.</text>
</comment>
<name>A0ABU9UA22_9SPIR</name>
<dbReference type="PANTHER" id="PTHR31760">
    <property type="entry name" value="S-ADENOSYL-L-METHIONINE-DEPENDENT METHYLTRANSFERASES SUPERFAMILY PROTEIN"/>
    <property type="match status" value="1"/>
</dbReference>
<dbReference type="InterPro" id="IPR029063">
    <property type="entry name" value="SAM-dependent_MTases_sf"/>
</dbReference>
<gene>
    <name evidence="6 7" type="primary">rsmG</name>
    <name evidence="7" type="ORF">WKV44_03065</name>
</gene>
<comment type="subcellular location">
    <subcellularLocation>
        <location evidence="6">Cytoplasm</location>
    </subcellularLocation>
</comment>
<keyword evidence="8" id="KW-1185">Reference proteome</keyword>
<keyword evidence="1 6" id="KW-0963">Cytoplasm</keyword>
<keyword evidence="5 6" id="KW-0949">S-adenosyl-L-methionine</keyword>
<dbReference type="Proteomes" id="UP001466331">
    <property type="component" value="Unassembled WGS sequence"/>
</dbReference>
<feature type="binding site" evidence="6">
    <location>
        <begin position="131"/>
        <end position="132"/>
    </location>
    <ligand>
        <name>S-adenosyl-L-methionine</name>
        <dbReference type="ChEBI" id="CHEBI:59789"/>
    </ligand>
</feature>
<evidence type="ECO:0000256" key="4">
    <source>
        <dbReference type="ARBA" id="ARBA00022679"/>
    </source>
</evidence>
<dbReference type="SUPFAM" id="SSF53335">
    <property type="entry name" value="S-adenosyl-L-methionine-dependent methyltransferases"/>
    <property type="match status" value="1"/>
</dbReference>
<dbReference type="EC" id="2.1.1.-" evidence="6"/>
<evidence type="ECO:0000256" key="6">
    <source>
        <dbReference type="HAMAP-Rule" id="MF_00074"/>
    </source>
</evidence>
<dbReference type="NCBIfam" id="TIGR00138">
    <property type="entry name" value="rsmG_gidB"/>
    <property type="match status" value="1"/>
</dbReference>
<keyword evidence="2 6" id="KW-0698">rRNA processing</keyword>
<proteinExistence type="inferred from homology"/>
<dbReference type="HAMAP" id="MF_00074">
    <property type="entry name" value="16SrRNA_methyltr_G"/>
    <property type="match status" value="1"/>
</dbReference>
<dbReference type="GO" id="GO:0032259">
    <property type="term" value="P:methylation"/>
    <property type="evidence" value="ECO:0007669"/>
    <property type="project" value="UniProtKB-KW"/>
</dbReference>
<dbReference type="GO" id="GO:0008168">
    <property type="term" value="F:methyltransferase activity"/>
    <property type="evidence" value="ECO:0007669"/>
    <property type="project" value="UniProtKB-KW"/>
</dbReference>
<dbReference type="Gene3D" id="3.40.50.150">
    <property type="entry name" value="Vaccinia Virus protein VP39"/>
    <property type="match status" value="1"/>
</dbReference>
<sequence length="215" mass="24215">MNNDFIKERIHSDFAIMGIEPSQKKIERLLTYIKLLEKWAKHINLVSARGEELLIKHIYDSLAGLSYFKKYQPSAVFDIGSGAGLPGIPLALFMEDVSFVLVEPRQKRAAFLEAVICEIEIDNCSVANMRLEDLDKKADMITARAFSPLSDNISALLCSVLKSEGNIILYKGKTDKAEIEAKYLLNMFEKVSVEKISVPGLEEQRSIILAENYKL</sequence>
<comment type="caution">
    <text evidence="7">The sequence shown here is derived from an EMBL/GenBank/DDBJ whole genome shotgun (WGS) entry which is preliminary data.</text>
</comment>
<dbReference type="PIRSF" id="PIRSF003078">
    <property type="entry name" value="GidB"/>
    <property type="match status" value="1"/>
</dbReference>
<feature type="binding site" evidence="6">
    <location>
        <position position="144"/>
    </location>
    <ligand>
        <name>S-adenosyl-L-methionine</name>
        <dbReference type="ChEBI" id="CHEBI:59789"/>
    </ligand>
</feature>
<dbReference type="InterPro" id="IPR003682">
    <property type="entry name" value="rRNA_ssu_MeTfrase_G"/>
</dbReference>
<evidence type="ECO:0000313" key="8">
    <source>
        <dbReference type="Proteomes" id="UP001466331"/>
    </source>
</evidence>
<feature type="binding site" evidence="6">
    <location>
        <position position="80"/>
    </location>
    <ligand>
        <name>S-adenosyl-L-methionine</name>
        <dbReference type="ChEBI" id="CHEBI:59789"/>
    </ligand>
</feature>
<evidence type="ECO:0000256" key="1">
    <source>
        <dbReference type="ARBA" id="ARBA00022490"/>
    </source>
</evidence>
<organism evidence="7 8">
    <name type="scientific">Rarispira pelagica</name>
    <dbReference type="NCBI Taxonomy" id="3141764"/>
    <lineage>
        <taxon>Bacteria</taxon>
        <taxon>Pseudomonadati</taxon>
        <taxon>Spirochaetota</taxon>
        <taxon>Spirochaetia</taxon>
        <taxon>Winmispirales</taxon>
        <taxon>Winmispiraceae</taxon>
        <taxon>Rarispira</taxon>
    </lineage>
</organism>
<accession>A0ABU9UA22</accession>
<dbReference type="EMBL" id="JBCHKQ010000001">
    <property type="protein sequence ID" value="MEM5947517.1"/>
    <property type="molecule type" value="Genomic_DNA"/>
</dbReference>
<comment type="caution">
    <text evidence="6">Lacks conserved residue(s) required for the propagation of feature annotation.</text>
</comment>
<reference evidence="7 8" key="1">
    <citation type="submission" date="2024-03" db="EMBL/GenBank/DDBJ databases">
        <title>Ignisphaera cupida sp. nov., a hyperthermophilic hydrolytic archaeon from a hot spring of Kamchatka, and proposal of Ignisphaeraceae fam. nov.</title>
        <authorList>
            <person name="Podosokorskaya O.A."/>
            <person name="Elcheninov A.G."/>
            <person name="Maltseva A.I."/>
            <person name="Zayulina K.S."/>
            <person name="Novikov A."/>
            <person name="Merkel A.Y."/>
        </authorList>
    </citation>
    <scope>NUCLEOTIDE SEQUENCE [LARGE SCALE GENOMIC DNA]</scope>
    <source>
        <strain evidence="7 8">38H-sp</strain>
    </source>
</reference>
<evidence type="ECO:0000256" key="2">
    <source>
        <dbReference type="ARBA" id="ARBA00022552"/>
    </source>
</evidence>
<keyword evidence="3 6" id="KW-0489">Methyltransferase</keyword>
<evidence type="ECO:0000256" key="3">
    <source>
        <dbReference type="ARBA" id="ARBA00022603"/>
    </source>
</evidence>
<protein>
    <recommendedName>
        <fullName evidence="6">Ribosomal RNA small subunit methyltransferase G</fullName>
        <ecNumber evidence="6">2.1.1.-</ecNumber>
    </recommendedName>
    <alternativeName>
        <fullName evidence="6">16S rRNA 7-methylguanosine methyltransferase</fullName>
        <shortName evidence="6">16S rRNA m7G methyltransferase</shortName>
    </alternativeName>
</protein>
<evidence type="ECO:0000256" key="5">
    <source>
        <dbReference type="ARBA" id="ARBA00022691"/>
    </source>
</evidence>
<keyword evidence="4 6" id="KW-0808">Transferase</keyword>
<dbReference type="PANTHER" id="PTHR31760:SF0">
    <property type="entry name" value="S-ADENOSYL-L-METHIONINE-DEPENDENT METHYLTRANSFERASES SUPERFAMILY PROTEIN"/>
    <property type="match status" value="1"/>
</dbReference>
<feature type="binding site" evidence="6">
    <location>
        <position position="85"/>
    </location>
    <ligand>
        <name>S-adenosyl-L-methionine</name>
        <dbReference type="ChEBI" id="CHEBI:59789"/>
    </ligand>
</feature>
<evidence type="ECO:0000313" key="7">
    <source>
        <dbReference type="EMBL" id="MEM5947517.1"/>
    </source>
</evidence>